<dbReference type="SUPFAM" id="SSF46785">
    <property type="entry name" value="Winged helix' DNA-binding domain"/>
    <property type="match status" value="1"/>
</dbReference>
<dbReference type="SUPFAM" id="SSF51206">
    <property type="entry name" value="cAMP-binding domain-like"/>
    <property type="match status" value="1"/>
</dbReference>
<sequence>MQNLLQQYLQAFDILSAEEVELIVRESDIRFFPKGSILLREGEIARHCYFVLKGCVREFVLKEGEDRSTNFFLEGDSVTAFSSQRGTQVSARNWECLEDCILTVGTEQLEKEMCQKIPRLADFILQEVENQNGRIQDQLAHFIISNPEERYGQLLAQRPEIFQRVPQHQIASYIGIKPESLSRLKSRLQKKGL</sequence>
<dbReference type="AlphaFoldDB" id="A0AAN5ANH2"/>
<keyword evidence="3" id="KW-1185">Reference proteome</keyword>
<proteinExistence type="predicted"/>
<dbReference type="CDD" id="cd00038">
    <property type="entry name" value="CAP_ED"/>
    <property type="match status" value="1"/>
</dbReference>
<dbReference type="Gene3D" id="2.60.120.10">
    <property type="entry name" value="Jelly Rolls"/>
    <property type="match status" value="1"/>
</dbReference>
<dbReference type="InterPro" id="IPR000595">
    <property type="entry name" value="cNMP-bd_dom"/>
</dbReference>
<dbReference type="PROSITE" id="PS50042">
    <property type="entry name" value="CNMP_BINDING_3"/>
    <property type="match status" value="1"/>
</dbReference>
<dbReference type="EMBL" id="BQKE01000002">
    <property type="protein sequence ID" value="GJM62848.1"/>
    <property type="molecule type" value="Genomic_DNA"/>
</dbReference>
<name>A0AAN5ANH2_9BACT</name>
<gene>
    <name evidence="2" type="ORF">PEDI_34000</name>
</gene>
<dbReference type="InterPro" id="IPR018490">
    <property type="entry name" value="cNMP-bd_dom_sf"/>
</dbReference>
<evidence type="ECO:0000313" key="2">
    <source>
        <dbReference type="EMBL" id="GJM62848.1"/>
    </source>
</evidence>
<feature type="domain" description="Cyclic nucleotide-binding" evidence="1">
    <location>
        <begin position="11"/>
        <end position="78"/>
    </location>
</feature>
<dbReference type="InterPro" id="IPR036390">
    <property type="entry name" value="WH_DNA-bd_sf"/>
</dbReference>
<reference evidence="2 3" key="1">
    <citation type="submission" date="2021-12" db="EMBL/GenBank/DDBJ databases">
        <title>Genome sequencing of bacteria with rrn-lacking chromosome and rrn-plasmid.</title>
        <authorList>
            <person name="Anda M."/>
            <person name="Iwasaki W."/>
        </authorList>
    </citation>
    <scope>NUCLEOTIDE SEQUENCE [LARGE SCALE GENOMIC DNA]</scope>
    <source>
        <strain evidence="2 3">NBRC 15940</strain>
    </source>
</reference>
<comment type="caution">
    <text evidence="2">The sequence shown here is derived from an EMBL/GenBank/DDBJ whole genome shotgun (WGS) entry which is preliminary data.</text>
</comment>
<dbReference type="InterPro" id="IPR014710">
    <property type="entry name" value="RmlC-like_jellyroll"/>
</dbReference>
<organism evidence="2 3">
    <name type="scientific">Persicobacter diffluens</name>
    <dbReference type="NCBI Taxonomy" id="981"/>
    <lineage>
        <taxon>Bacteria</taxon>
        <taxon>Pseudomonadati</taxon>
        <taxon>Bacteroidota</taxon>
        <taxon>Cytophagia</taxon>
        <taxon>Cytophagales</taxon>
        <taxon>Persicobacteraceae</taxon>
        <taxon>Persicobacter</taxon>
    </lineage>
</organism>
<evidence type="ECO:0000259" key="1">
    <source>
        <dbReference type="PROSITE" id="PS50042"/>
    </source>
</evidence>
<protein>
    <submittedName>
        <fullName evidence="2">Cyclic nucleotide-binding protein</fullName>
    </submittedName>
</protein>
<dbReference type="SMART" id="SM00100">
    <property type="entry name" value="cNMP"/>
    <property type="match status" value="1"/>
</dbReference>
<evidence type="ECO:0000313" key="3">
    <source>
        <dbReference type="Proteomes" id="UP001310022"/>
    </source>
</evidence>
<dbReference type="RefSeq" id="WP_338238081.1">
    <property type="nucleotide sequence ID" value="NZ_BQKE01000002.1"/>
</dbReference>
<dbReference type="Proteomes" id="UP001310022">
    <property type="component" value="Unassembled WGS sequence"/>
</dbReference>
<accession>A0AAN5ANH2</accession>
<dbReference type="Pfam" id="PF00027">
    <property type="entry name" value="cNMP_binding"/>
    <property type="match status" value="1"/>
</dbReference>